<feature type="transmembrane region" description="Helical" evidence="1">
    <location>
        <begin position="205"/>
        <end position="223"/>
    </location>
</feature>
<dbReference type="Pfam" id="PF01569">
    <property type="entry name" value="PAP2"/>
    <property type="match status" value="1"/>
</dbReference>
<protein>
    <recommendedName>
        <fullName evidence="2">Phosphatidic acid phosphatase type 2/haloperoxidase domain-containing protein</fullName>
    </recommendedName>
</protein>
<comment type="caution">
    <text evidence="3">The sequence shown here is derived from an EMBL/GenBank/DDBJ whole genome shotgun (WGS) entry which is preliminary data.</text>
</comment>
<accession>A0A401V280</accession>
<dbReference type="SUPFAM" id="SSF48317">
    <property type="entry name" value="Acid phosphatase/Vanadium-dependent haloperoxidase"/>
    <property type="match status" value="1"/>
</dbReference>
<keyword evidence="1" id="KW-0472">Membrane</keyword>
<feature type="transmembrane region" description="Helical" evidence="1">
    <location>
        <begin position="105"/>
        <end position="129"/>
    </location>
</feature>
<dbReference type="Proteomes" id="UP000288246">
    <property type="component" value="Unassembled WGS sequence"/>
</dbReference>
<feature type="domain" description="Phosphatidic acid phosphatase type 2/haloperoxidase" evidence="2">
    <location>
        <begin position="111"/>
        <end position="220"/>
    </location>
</feature>
<name>A0A401V280_9CELL</name>
<feature type="transmembrane region" description="Helical" evidence="1">
    <location>
        <begin position="174"/>
        <end position="193"/>
    </location>
</feature>
<dbReference type="Gene3D" id="1.20.144.10">
    <property type="entry name" value="Phosphatidic acid phosphatase type 2/haloperoxidase"/>
    <property type="match status" value="1"/>
</dbReference>
<reference evidence="3 4" key="1">
    <citation type="submission" date="2018-11" db="EMBL/GenBank/DDBJ databases">
        <title>Draft genome sequence of Cellulomonas takizawaensis strain TKZ-21.</title>
        <authorList>
            <person name="Yamamura H."/>
            <person name="Hayashi T."/>
            <person name="Hamada M."/>
            <person name="Serisawa Y."/>
            <person name="Matsuyama K."/>
            <person name="Nakagawa Y."/>
            <person name="Otoguro M."/>
            <person name="Yanagida F."/>
            <person name="Hayakawa M."/>
        </authorList>
    </citation>
    <scope>NUCLEOTIDE SEQUENCE [LARGE SCALE GENOMIC DNA]</scope>
    <source>
        <strain evidence="3 4">TKZ-21</strain>
    </source>
</reference>
<dbReference type="InterPro" id="IPR000326">
    <property type="entry name" value="PAP2/HPO"/>
</dbReference>
<evidence type="ECO:0000313" key="4">
    <source>
        <dbReference type="Proteomes" id="UP000288246"/>
    </source>
</evidence>
<feature type="transmembrane region" description="Helical" evidence="1">
    <location>
        <begin position="70"/>
        <end position="98"/>
    </location>
</feature>
<keyword evidence="1" id="KW-0812">Transmembrane</keyword>
<sequence>MHEFLHRYELDTSAPTSRQFWRDLSRRALLPGVGLWLVIVGVGLLIVGPLGGLPGEAGVNEWFVSRRTDALNTLTTFLSGIGQTEFIIGACALAIALIWWKTKQWWFAVVPGLAVSLQAIVFLTSALVVGRTRPEVEQLDVSPPTSSYPSGHTGAATAFYLTLAALCQRIGNPVLRWVATILCVLVPFAVGIGRMYRGMHSLTDVTMGFVNGVACAVLAWNYLQRDVRSARSKRQTVGAGRSRG</sequence>
<dbReference type="InterPro" id="IPR036938">
    <property type="entry name" value="PAP2/HPO_sf"/>
</dbReference>
<dbReference type="EMBL" id="BHYL01000224">
    <property type="protein sequence ID" value="GCD21014.1"/>
    <property type="molecule type" value="Genomic_DNA"/>
</dbReference>
<evidence type="ECO:0000259" key="2">
    <source>
        <dbReference type="SMART" id="SM00014"/>
    </source>
</evidence>
<dbReference type="SMART" id="SM00014">
    <property type="entry name" value="acidPPc"/>
    <property type="match status" value="1"/>
</dbReference>
<proteinExistence type="predicted"/>
<dbReference type="PANTHER" id="PTHR14969">
    <property type="entry name" value="SPHINGOSINE-1-PHOSPHATE PHOSPHOHYDROLASE"/>
    <property type="match status" value="1"/>
</dbReference>
<dbReference type="PANTHER" id="PTHR14969:SF13">
    <property type="entry name" value="AT30094P"/>
    <property type="match status" value="1"/>
</dbReference>
<gene>
    <name evidence="3" type="ORF">CTKZ_25760</name>
</gene>
<dbReference type="RefSeq" id="WP_124343528.1">
    <property type="nucleotide sequence ID" value="NZ_BHYL01000224.1"/>
</dbReference>
<dbReference type="AlphaFoldDB" id="A0A401V280"/>
<dbReference type="CDD" id="cd03392">
    <property type="entry name" value="PAP2_like_2"/>
    <property type="match status" value="1"/>
</dbReference>
<evidence type="ECO:0000313" key="3">
    <source>
        <dbReference type="EMBL" id="GCD21014.1"/>
    </source>
</evidence>
<evidence type="ECO:0000256" key="1">
    <source>
        <dbReference type="SAM" id="Phobius"/>
    </source>
</evidence>
<feature type="transmembrane region" description="Helical" evidence="1">
    <location>
        <begin position="28"/>
        <end position="50"/>
    </location>
</feature>
<organism evidence="3 4">
    <name type="scientific">Cellulomonas algicola</name>
    <dbReference type="NCBI Taxonomy" id="2071633"/>
    <lineage>
        <taxon>Bacteria</taxon>
        <taxon>Bacillati</taxon>
        <taxon>Actinomycetota</taxon>
        <taxon>Actinomycetes</taxon>
        <taxon>Micrococcales</taxon>
        <taxon>Cellulomonadaceae</taxon>
        <taxon>Cellulomonas</taxon>
    </lineage>
</organism>
<keyword evidence="1" id="KW-1133">Transmembrane helix</keyword>
<feature type="transmembrane region" description="Helical" evidence="1">
    <location>
        <begin position="149"/>
        <end position="167"/>
    </location>
</feature>
<keyword evidence="4" id="KW-1185">Reference proteome</keyword>
<dbReference type="OrthoDB" id="5289372at2"/>